<reference evidence="1" key="2">
    <citation type="journal article" date="2015" name="Data Brief">
        <title>Shoot transcriptome of the giant reed, Arundo donax.</title>
        <authorList>
            <person name="Barrero R.A."/>
            <person name="Guerrero F.D."/>
            <person name="Moolhuijzen P."/>
            <person name="Goolsby J.A."/>
            <person name="Tidwell J."/>
            <person name="Bellgard S.E."/>
            <person name="Bellgard M.I."/>
        </authorList>
    </citation>
    <scope>NUCLEOTIDE SEQUENCE</scope>
    <source>
        <tissue evidence="1">Shoot tissue taken approximately 20 cm above the soil surface</tissue>
    </source>
</reference>
<evidence type="ECO:0000313" key="1">
    <source>
        <dbReference type="EMBL" id="JAD91886.1"/>
    </source>
</evidence>
<dbReference type="AlphaFoldDB" id="A0A0A9DVP4"/>
<protein>
    <submittedName>
        <fullName evidence="1">Uncharacterized protein</fullName>
    </submittedName>
</protein>
<proteinExistence type="predicted"/>
<reference evidence="1" key="1">
    <citation type="submission" date="2014-09" db="EMBL/GenBank/DDBJ databases">
        <authorList>
            <person name="Magalhaes I.L.F."/>
            <person name="Oliveira U."/>
            <person name="Santos F.R."/>
            <person name="Vidigal T.H.D.A."/>
            <person name="Brescovit A.D."/>
            <person name="Santos A.J."/>
        </authorList>
    </citation>
    <scope>NUCLEOTIDE SEQUENCE</scope>
    <source>
        <tissue evidence="1">Shoot tissue taken approximately 20 cm above the soil surface</tissue>
    </source>
</reference>
<accession>A0A0A9DVP4</accession>
<dbReference type="EMBL" id="GBRH01206009">
    <property type="protein sequence ID" value="JAD91886.1"/>
    <property type="molecule type" value="Transcribed_RNA"/>
</dbReference>
<sequence length="47" mass="5369">MDAFLRCMRSTTTSGLNGFSFSVYRMYFLTTSSMSNPVFSIRSWRAG</sequence>
<name>A0A0A9DVP4_ARUDO</name>
<organism evidence="1">
    <name type="scientific">Arundo donax</name>
    <name type="common">Giant reed</name>
    <name type="synonym">Donax arundinaceus</name>
    <dbReference type="NCBI Taxonomy" id="35708"/>
    <lineage>
        <taxon>Eukaryota</taxon>
        <taxon>Viridiplantae</taxon>
        <taxon>Streptophyta</taxon>
        <taxon>Embryophyta</taxon>
        <taxon>Tracheophyta</taxon>
        <taxon>Spermatophyta</taxon>
        <taxon>Magnoliopsida</taxon>
        <taxon>Liliopsida</taxon>
        <taxon>Poales</taxon>
        <taxon>Poaceae</taxon>
        <taxon>PACMAD clade</taxon>
        <taxon>Arundinoideae</taxon>
        <taxon>Arundineae</taxon>
        <taxon>Arundo</taxon>
    </lineage>
</organism>